<organism evidence="3 5">
    <name type="scientific">Methylobacterium oxalidis</name>
    <dbReference type="NCBI Taxonomy" id="944322"/>
    <lineage>
        <taxon>Bacteria</taxon>
        <taxon>Pseudomonadati</taxon>
        <taxon>Pseudomonadota</taxon>
        <taxon>Alphaproteobacteria</taxon>
        <taxon>Hyphomicrobiales</taxon>
        <taxon>Methylobacteriaceae</taxon>
        <taxon>Methylobacterium</taxon>
    </lineage>
</organism>
<dbReference type="PANTHER" id="PTHR30437:SF5">
    <property type="entry name" value="REGULATOR OF NUCLEOSIDE DIPHOSPHATE KINASE"/>
    <property type="match status" value="1"/>
</dbReference>
<dbReference type="OrthoDB" id="192847at2"/>
<dbReference type="Pfam" id="PF14760">
    <property type="entry name" value="Rnk_N"/>
    <property type="match status" value="1"/>
</dbReference>
<reference evidence="6" key="2">
    <citation type="journal article" date="2019" name="Int. J. Syst. Evol. Microbiol.">
        <title>The Global Catalogue of Microorganisms (GCM) 10K type strain sequencing project: providing services to taxonomists for standard genome sequencing and annotation.</title>
        <authorList>
            <consortium name="The Broad Institute Genomics Platform"/>
            <consortium name="The Broad Institute Genome Sequencing Center for Infectious Disease"/>
            <person name="Wu L."/>
            <person name="Ma J."/>
        </authorList>
    </citation>
    <scope>NUCLEOTIDE SEQUENCE [LARGE SCALE GENOMIC DNA]</scope>
    <source>
        <strain evidence="6">NBRC 107715</strain>
    </source>
</reference>
<evidence type="ECO:0000313" key="5">
    <source>
        <dbReference type="Proteomes" id="UP000321960"/>
    </source>
</evidence>
<feature type="domain" description="Transcription elongation factor GreA/GreB C-terminal" evidence="1">
    <location>
        <begin position="59"/>
        <end position="132"/>
    </location>
</feature>
<comment type="caution">
    <text evidence="3">The sequence shown here is derived from an EMBL/GenBank/DDBJ whole genome shotgun (WGS) entry which is preliminary data.</text>
</comment>
<dbReference type="PANTHER" id="PTHR30437">
    <property type="entry name" value="TRANSCRIPTION ELONGATION FACTOR GREA"/>
    <property type="match status" value="1"/>
</dbReference>
<dbReference type="Pfam" id="PF01272">
    <property type="entry name" value="GreA_GreB"/>
    <property type="match status" value="1"/>
</dbReference>
<sequence>MKKALDGAGKPRIKMTAEDHERLSGLATAAMDRMPDVAAALADELDRAQIIRDRRYSGGFVRMGCGVEFRDETTGRSQTVTLVYPREADIEQGKVSVMTPVGAALIGLSPGQAIDWETRSGVIKRLSVLDVKEPAVV</sequence>
<dbReference type="Gene3D" id="3.10.50.30">
    <property type="entry name" value="Transcription elongation factor, GreA/GreB, C-terminal domain"/>
    <property type="match status" value="1"/>
</dbReference>
<dbReference type="InterPro" id="IPR029462">
    <property type="entry name" value="Rnk_N"/>
</dbReference>
<dbReference type="GO" id="GO:0070063">
    <property type="term" value="F:RNA polymerase binding"/>
    <property type="evidence" value="ECO:0007669"/>
    <property type="project" value="InterPro"/>
</dbReference>
<dbReference type="Gene3D" id="1.10.286.20">
    <property type="match status" value="1"/>
</dbReference>
<keyword evidence="6" id="KW-1185">Reference proteome</keyword>
<evidence type="ECO:0000313" key="4">
    <source>
        <dbReference type="EMBL" id="GLS64475.1"/>
    </source>
</evidence>
<evidence type="ECO:0000259" key="2">
    <source>
        <dbReference type="Pfam" id="PF14760"/>
    </source>
</evidence>
<dbReference type="Proteomes" id="UP000321960">
    <property type="component" value="Unassembled WGS sequence"/>
</dbReference>
<dbReference type="GO" id="GO:0016301">
    <property type="term" value="F:kinase activity"/>
    <property type="evidence" value="ECO:0007669"/>
    <property type="project" value="UniProtKB-KW"/>
</dbReference>
<reference evidence="4" key="1">
    <citation type="journal article" date="2014" name="Int. J. Syst. Evol. Microbiol.">
        <title>Complete genome of a new Firmicutes species belonging to the dominant human colonic microbiota ('Ruminococcus bicirculans') reveals two chromosomes and a selective capacity to utilize plant glucans.</title>
        <authorList>
            <consortium name="NISC Comparative Sequencing Program"/>
            <person name="Wegmann U."/>
            <person name="Louis P."/>
            <person name="Goesmann A."/>
            <person name="Henrissat B."/>
            <person name="Duncan S.H."/>
            <person name="Flint H.J."/>
        </authorList>
    </citation>
    <scope>NUCLEOTIDE SEQUENCE</scope>
    <source>
        <strain evidence="4">NBRC 107715</strain>
    </source>
</reference>
<dbReference type="NCBIfam" id="NF004396">
    <property type="entry name" value="PRK05753.1"/>
    <property type="match status" value="1"/>
</dbReference>
<proteinExistence type="predicted"/>
<dbReference type="EMBL" id="BSPK01000038">
    <property type="protein sequence ID" value="GLS64475.1"/>
    <property type="molecule type" value="Genomic_DNA"/>
</dbReference>
<name>A0A512JBR8_9HYPH</name>
<dbReference type="GO" id="GO:0003677">
    <property type="term" value="F:DNA binding"/>
    <property type="evidence" value="ECO:0007669"/>
    <property type="project" value="InterPro"/>
</dbReference>
<dbReference type="EMBL" id="BJZU01000147">
    <property type="protein sequence ID" value="GEP07335.1"/>
    <property type="molecule type" value="Genomic_DNA"/>
</dbReference>
<dbReference type="InterPro" id="IPR023459">
    <property type="entry name" value="Tscrpt_elong_fac_GreA/B_fam"/>
</dbReference>
<dbReference type="Proteomes" id="UP001156856">
    <property type="component" value="Unassembled WGS sequence"/>
</dbReference>
<dbReference type="GO" id="GO:0032784">
    <property type="term" value="P:regulation of DNA-templated transcription elongation"/>
    <property type="evidence" value="ECO:0007669"/>
    <property type="project" value="InterPro"/>
</dbReference>
<reference evidence="4" key="4">
    <citation type="submission" date="2023-01" db="EMBL/GenBank/DDBJ databases">
        <title>Draft genome sequence of Methylobacterium oxalidis strain NBRC 107715.</title>
        <authorList>
            <person name="Sun Q."/>
            <person name="Mori K."/>
        </authorList>
    </citation>
    <scope>NUCLEOTIDE SEQUENCE</scope>
    <source>
        <strain evidence="4">NBRC 107715</strain>
    </source>
</reference>
<evidence type="ECO:0000313" key="3">
    <source>
        <dbReference type="EMBL" id="GEP07335.1"/>
    </source>
</evidence>
<evidence type="ECO:0000313" key="6">
    <source>
        <dbReference type="Proteomes" id="UP001156856"/>
    </source>
</evidence>
<keyword evidence="3" id="KW-0418">Kinase</keyword>
<feature type="domain" description="Regulator of nucleoside diphosphate kinase N-terminal" evidence="2">
    <location>
        <begin position="11"/>
        <end position="50"/>
    </location>
</feature>
<dbReference type="GO" id="GO:0006354">
    <property type="term" value="P:DNA-templated transcription elongation"/>
    <property type="evidence" value="ECO:0007669"/>
    <property type="project" value="TreeGrafter"/>
</dbReference>
<dbReference type="SUPFAM" id="SSF54534">
    <property type="entry name" value="FKBP-like"/>
    <property type="match status" value="1"/>
</dbReference>
<evidence type="ECO:0000259" key="1">
    <source>
        <dbReference type="Pfam" id="PF01272"/>
    </source>
</evidence>
<reference evidence="3 5" key="3">
    <citation type="submission" date="2019-07" db="EMBL/GenBank/DDBJ databases">
        <title>Whole genome shotgun sequence of Methylobacterium oxalidis NBRC 107715.</title>
        <authorList>
            <person name="Hosoyama A."/>
            <person name="Uohara A."/>
            <person name="Ohji S."/>
            <person name="Ichikawa N."/>
        </authorList>
    </citation>
    <scope>NUCLEOTIDE SEQUENCE [LARGE SCALE GENOMIC DNA]</scope>
    <source>
        <strain evidence="3 5">NBRC 107715</strain>
    </source>
</reference>
<accession>A0A512JBR8</accession>
<keyword evidence="3" id="KW-0808">Transferase</keyword>
<dbReference type="RefSeq" id="WP_147028803.1">
    <property type="nucleotide sequence ID" value="NZ_BJZU01000147.1"/>
</dbReference>
<dbReference type="AlphaFoldDB" id="A0A512JBR8"/>
<gene>
    <name evidence="4" type="ORF">GCM10007888_28560</name>
    <name evidence="3" type="ORF">MOX02_53730</name>
</gene>
<dbReference type="InterPro" id="IPR001437">
    <property type="entry name" value="Tscrpt_elong_fac_GreA/B_C"/>
</dbReference>
<protein>
    <submittedName>
        <fullName evidence="3">Nucleoside diphosphate kinase regulator</fullName>
    </submittedName>
</protein>
<dbReference type="InterPro" id="IPR036953">
    <property type="entry name" value="GreA/GreB_C_sf"/>
</dbReference>